<feature type="domain" description="SpoVT-AbrB" evidence="8">
    <location>
        <begin position="5"/>
        <end position="51"/>
    </location>
</feature>
<dbReference type="CDD" id="cd16320">
    <property type="entry name" value="MraZ_N"/>
    <property type="match status" value="1"/>
</dbReference>
<dbReference type="AlphaFoldDB" id="A0A3B1AID1"/>
<keyword evidence="3" id="KW-0677">Repeat</keyword>
<dbReference type="CDD" id="cd16321">
    <property type="entry name" value="MraZ_C"/>
    <property type="match status" value="1"/>
</dbReference>
<dbReference type="GO" id="GO:0051301">
    <property type="term" value="P:cell division"/>
    <property type="evidence" value="ECO:0007669"/>
    <property type="project" value="UniProtKB-KW"/>
</dbReference>
<dbReference type="InterPro" id="IPR003444">
    <property type="entry name" value="MraZ"/>
</dbReference>
<feature type="region of interest" description="Disordered" evidence="7">
    <location>
        <begin position="130"/>
        <end position="151"/>
    </location>
</feature>
<keyword evidence="9" id="KW-0131">Cell cycle</keyword>
<feature type="compositionally biased region" description="Acidic residues" evidence="7">
    <location>
        <begin position="132"/>
        <end position="151"/>
    </location>
</feature>
<evidence type="ECO:0000313" key="9">
    <source>
        <dbReference type="EMBL" id="VAW99207.1"/>
    </source>
</evidence>
<feature type="domain" description="SpoVT-AbrB" evidence="8">
    <location>
        <begin position="80"/>
        <end position="123"/>
    </location>
</feature>
<evidence type="ECO:0000256" key="4">
    <source>
        <dbReference type="ARBA" id="ARBA00023015"/>
    </source>
</evidence>
<dbReference type="InterPro" id="IPR035642">
    <property type="entry name" value="MraZ_N"/>
</dbReference>
<keyword evidence="4" id="KW-0805">Transcription regulation</keyword>
<organism evidence="9">
    <name type="scientific">hydrothermal vent metagenome</name>
    <dbReference type="NCBI Taxonomy" id="652676"/>
    <lineage>
        <taxon>unclassified sequences</taxon>
        <taxon>metagenomes</taxon>
        <taxon>ecological metagenomes</taxon>
    </lineage>
</organism>
<evidence type="ECO:0000256" key="3">
    <source>
        <dbReference type="ARBA" id="ARBA00022737"/>
    </source>
</evidence>
<keyword evidence="5" id="KW-0238">DNA-binding</keyword>
<dbReference type="InterPro" id="IPR007159">
    <property type="entry name" value="SpoVT-AbrB_dom"/>
</dbReference>
<dbReference type="InterPro" id="IPR020603">
    <property type="entry name" value="MraZ_dom"/>
</dbReference>
<keyword evidence="6" id="KW-0804">Transcription</keyword>
<dbReference type="Gene3D" id="3.40.1550.20">
    <property type="entry name" value="Transcriptional regulator MraZ domain"/>
    <property type="match status" value="1"/>
</dbReference>
<gene>
    <name evidence="9" type="ORF">MNBD_GAMMA22-1463</name>
</gene>
<dbReference type="PROSITE" id="PS51740">
    <property type="entry name" value="SPOVT_ABRB"/>
    <property type="match status" value="2"/>
</dbReference>
<evidence type="ECO:0000256" key="7">
    <source>
        <dbReference type="SAM" id="MobiDB-lite"/>
    </source>
</evidence>
<dbReference type="HAMAP" id="MF_01008">
    <property type="entry name" value="MraZ"/>
    <property type="match status" value="1"/>
</dbReference>
<dbReference type="NCBIfam" id="TIGR00242">
    <property type="entry name" value="division/cell wall cluster transcriptional repressor MraZ"/>
    <property type="match status" value="1"/>
</dbReference>
<dbReference type="InterPro" id="IPR037914">
    <property type="entry name" value="SpoVT-AbrB_sf"/>
</dbReference>
<evidence type="ECO:0000256" key="5">
    <source>
        <dbReference type="ARBA" id="ARBA00023125"/>
    </source>
</evidence>
<protein>
    <recommendedName>
        <fullName evidence="1">Transcriptional regulator MraZ</fullName>
    </recommendedName>
</protein>
<evidence type="ECO:0000259" key="8">
    <source>
        <dbReference type="PROSITE" id="PS51740"/>
    </source>
</evidence>
<evidence type="ECO:0000256" key="6">
    <source>
        <dbReference type="ARBA" id="ARBA00023163"/>
    </source>
</evidence>
<dbReference type="SUPFAM" id="SSF89447">
    <property type="entry name" value="AbrB/MazE/MraZ-like"/>
    <property type="match status" value="1"/>
</dbReference>
<dbReference type="PANTHER" id="PTHR34701">
    <property type="entry name" value="TRANSCRIPTIONAL REGULATOR MRAZ"/>
    <property type="match status" value="1"/>
</dbReference>
<dbReference type="GO" id="GO:0000976">
    <property type="term" value="F:transcription cis-regulatory region binding"/>
    <property type="evidence" value="ECO:0007669"/>
    <property type="project" value="TreeGrafter"/>
</dbReference>
<dbReference type="InterPro" id="IPR038619">
    <property type="entry name" value="MraZ_sf"/>
</dbReference>
<sequence length="151" mass="17686">MFRGVNTLNLDAKGRMAMPSRYRDQLSEQSDGKLIVTVDRDHCLLLYPLPEWEEIERKLVRLPSLNKQARRMQRLLIGHATDCDLDNNGRLLLPPPLREFANLEKRIVLIGQGNKFEIWDEDKWSSKRDEWLQESDDDDLDLPDELESLSL</sequence>
<dbReference type="PANTHER" id="PTHR34701:SF1">
    <property type="entry name" value="TRANSCRIPTIONAL REGULATOR MRAZ"/>
    <property type="match status" value="1"/>
</dbReference>
<dbReference type="EMBL" id="UOFS01000039">
    <property type="protein sequence ID" value="VAW99207.1"/>
    <property type="molecule type" value="Genomic_DNA"/>
</dbReference>
<dbReference type="GO" id="GO:0003700">
    <property type="term" value="F:DNA-binding transcription factor activity"/>
    <property type="evidence" value="ECO:0007669"/>
    <property type="project" value="InterPro"/>
</dbReference>
<name>A0A3B1AID1_9ZZZZ</name>
<dbReference type="GO" id="GO:2000143">
    <property type="term" value="P:negative regulation of DNA-templated transcription initiation"/>
    <property type="evidence" value="ECO:0007669"/>
    <property type="project" value="TreeGrafter"/>
</dbReference>
<keyword evidence="2" id="KW-0963">Cytoplasm</keyword>
<accession>A0A3B1AID1</accession>
<reference evidence="9" key="1">
    <citation type="submission" date="2018-06" db="EMBL/GenBank/DDBJ databases">
        <authorList>
            <person name="Zhirakovskaya E."/>
        </authorList>
    </citation>
    <scope>NUCLEOTIDE SEQUENCE</scope>
</reference>
<evidence type="ECO:0000256" key="2">
    <source>
        <dbReference type="ARBA" id="ARBA00022490"/>
    </source>
</evidence>
<proteinExistence type="inferred from homology"/>
<dbReference type="Pfam" id="PF02381">
    <property type="entry name" value="MraZ"/>
    <property type="match status" value="2"/>
</dbReference>
<evidence type="ECO:0000256" key="1">
    <source>
        <dbReference type="ARBA" id="ARBA00013860"/>
    </source>
</evidence>
<dbReference type="InterPro" id="IPR035644">
    <property type="entry name" value="MraZ_C"/>
</dbReference>
<keyword evidence="9" id="KW-0132">Cell division</keyword>